<gene>
    <name evidence="2" type="ORF">CAOG_010224</name>
</gene>
<dbReference type="PANTHER" id="PTHR33116:SF78">
    <property type="entry name" value="OS12G0587133 PROTEIN"/>
    <property type="match status" value="1"/>
</dbReference>
<name>A0A0D2WYZ2_CAPO3</name>
<dbReference type="Proteomes" id="UP000008743">
    <property type="component" value="Unassembled WGS sequence"/>
</dbReference>
<sequence>MAGDFNIRRNNSIKYYSKARKVPDPLDSAQKAFAEMLNRMGLEDLYDDVDPHAISYTWARPTRNASDTDGAVEERSLTRIDYIFGSSTLPFLATQARIKEYKDSDHRAVCVSCMGTNDQPRPRAKYKFDARLLLDADFTHYCESVLIKLARDGAPEAGWDLAKKQIMSRARQLSTDRDQNAKRQQELLETELRMTERSMAELRIQGGNTKELERCRTRLESELHALLNERAEAARIRTARRWRLENERNSKLFFSLEKEAQRALTIPSLKAQRSFYQTLYASEPTVSAAQEEVLRCASPCELLDAEDHERSVEAPALYALYACCVADYLCKGAGLRFLRLDPNLATEVTLFADDTTVFLESQNEIPKLMAALKRVGEATNLKVNEEKTTVIRLGRDKRQTPLQAIAHLDFLPPDKCTRVLGAMLGYGDREEANYKELLDKVKAQLLRWNSRGLSMPGKVVIANAIGLSKVWYRARFTPLCGHYLDRLKRIILRFFWPTRFKAPATLATLCAKTGSEAFGLGLLPIDQHCQALLAQAVANFLPAGRLAVENSDAVAVEGGGHARRRANRPNNRIEALTLPLWSNPLVTDDGKTINWPSWMRNDYKTVSDLWNFKEQRWATADEIKVPGATHSKLTRLLEALRDSGVEEILSREVTEPDDYPWCSTTTRAGGTLLYEVLAVKNTSEGTMLLLRRHGWSDNNIIAPFLATSWTKLTATRPLLTVKWVSHSAKKTLLANGRWKPQATDTYFVGYGFDAWIDPSVMLHGQGLTPLPVVHKDTTLKAIRKRLTATPEPSRALLEWDRIIDWNWSDMKAVLNTNLVTRKQASLVWRIAHQTEWTGEQQLRADIEKGKTKQETLMQRALGTYACPHCRRGNARPTETWIHLIYECPVAEHIWLRVEQVMVVAHDLGTPSSAAHALFGPAHNPTLPRGYRRNRPAFRLLMTLYHLARWTIWRLRCLAKFDSLDATPEIATAMFDKLVSNRAYEDLTLRRAEAMQMWGACAKETATGKFVFELELHDAAASGAY</sequence>
<dbReference type="Gene3D" id="3.60.10.10">
    <property type="entry name" value="Endonuclease/exonuclease/phosphatase"/>
    <property type="match status" value="1"/>
</dbReference>
<dbReference type="InterPro" id="IPR036691">
    <property type="entry name" value="Endo/exonu/phosph_ase_sf"/>
</dbReference>
<feature type="coiled-coil region" evidence="1">
    <location>
        <begin position="185"/>
        <end position="236"/>
    </location>
</feature>
<evidence type="ECO:0000313" key="3">
    <source>
        <dbReference type="Proteomes" id="UP000008743"/>
    </source>
</evidence>
<dbReference type="AlphaFoldDB" id="A0A0D2WYZ2"/>
<dbReference type="PhylomeDB" id="A0A0D2WYZ2"/>
<dbReference type="SUPFAM" id="SSF56219">
    <property type="entry name" value="DNase I-like"/>
    <property type="match status" value="1"/>
</dbReference>
<evidence type="ECO:0008006" key="4">
    <source>
        <dbReference type="Google" id="ProtNLM"/>
    </source>
</evidence>
<reference evidence="3" key="1">
    <citation type="submission" date="2011-02" db="EMBL/GenBank/DDBJ databases">
        <title>The Genome Sequence of Capsaspora owczarzaki ATCC 30864.</title>
        <authorList>
            <person name="Russ C."/>
            <person name="Cuomo C."/>
            <person name="Burger G."/>
            <person name="Gray M.W."/>
            <person name="Holland P.W.H."/>
            <person name="King N."/>
            <person name="Lang F.B.F."/>
            <person name="Roger A.J."/>
            <person name="Ruiz-Trillo I."/>
            <person name="Young S.K."/>
            <person name="Zeng Q."/>
            <person name="Gargeya S."/>
            <person name="Alvarado L."/>
            <person name="Berlin A."/>
            <person name="Chapman S.B."/>
            <person name="Chen Z."/>
            <person name="Freedman E."/>
            <person name="Gellesch M."/>
            <person name="Goldberg J."/>
            <person name="Griggs A."/>
            <person name="Gujja S."/>
            <person name="Heilman E."/>
            <person name="Heiman D."/>
            <person name="Howarth C."/>
            <person name="Mehta T."/>
            <person name="Neiman D."/>
            <person name="Pearson M."/>
            <person name="Roberts A."/>
            <person name="Saif S."/>
            <person name="Shea T."/>
            <person name="Shenoy N."/>
            <person name="Sisk P."/>
            <person name="Stolte C."/>
            <person name="Sykes S."/>
            <person name="White J."/>
            <person name="Yandava C."/>
            <person name="Haas B."/>
            <person name="Nusbaum C."/>
            <person name="Birren B."/>
        </authorList>
    </citation>
    <scope>NUCLEOTIDE SEQUENCE</scope>
    <source>
        <strain evidence="3">ATCC 30864</strain>
    </source>
</reference>
<dbReference type="EMBL" id="KE346402">
    <property type="protein sequence ID" value="KJE98368.1"/>
    <property type="molecule type" value="Genomic_DNA"/>
</dbReference>
<accession>A0A0D2WYZ2</accession>
<proteinExistence type="predicted"/>
<organism evidence="2 3">
    <name type="scientific">Capsaspora owczarzaki (strain ATCC 30864)</name>
    <dbReference type="NCBI Taxonomy" id="595528"/>
    <lineage>
        <taxon>Eukaryota</taxon>
        <taxon>Filasterea</taxon>
        <taxon>Capsaspora</taxon>
    </lineage>
</organism>
<protein>
    <recommendedName>
        <fullName evidence="4">Reverse transcriptase domain-containing protein</fullName>
    </recommendedName>
</protein>
<dbReference type="OrthoDB" id="2205812at2759"/>
<evidence type="ECO:0000256" key="1">
    <source>
        <dbReference type="SAM" id="Coils"/>
    </source>
</evidence>
<evidence type="ECO:0000313" key="2">
    <source>
        <dbReference type="EMBL" id="KJE98368.1"/>
    </source>
</evidence>
<keyword evidence="3" id="KW-1185">Reference proteome</keyword>
<dbReference type="InParanoid" id="A0A0D2WYZ2"/>
<keyword evidence="1" id="KW-0175">Coiled coil</keyword>
<dbReference type="PANTHER" id="PTHR33116">
    <property type="entry name" value="REVERSE TRANSCRIPTASE ZINC-BINDING DOMAIN-CONTAINING PROTEIN-RELATED-RELATED"/>
    <property type="match status" value="1"/>
</dbReference>